<dbReference type="AlphaFoldDB" id="F4WSD1"/>
<keyword evidence="2" id="KW-1185">Reference proteome</keyword>
<gene>
    <name evidence="1" type="ORF">G5I_08757</name>
</gene>
<accession>F4WSD1</accession>
<protein>
    <submittedName>
        <fullName evidence="1">Uncharacterized protein</fullName>
    </submittedName>
</protein>
<dbReference type="EMBL" id="GL888317">
    <property type="protein sequence ID" value="EGI62894.1"/>
    <property type="molecule type" value="Genomic_DNA"/>
</dbReference>
<dbReference type="InParanoid" id="F4WSD1"/>
<dbReference type="Proteomes" id="UP000007755">
    <property type="component" value="Unassembled WGS sequence"/>
</dbReference>
<evidence type="ECO:0000313" key="2">
    <source>
        <dbReference type="Proteomes" id="UP000007755"/>
    </source>
</evidence>
<name>F4WSD1_ACREC</name>
<organism evidence="2">
    <name type="scientific">Acromyrmex echinatior</name>
    <name type="common">Panamanian leafcutter ant</name>
    <name type="synonym">Acromyrmex octospinosus echinatior</name>
    <dbReference type="NCBI Taxonomy" id="103372"/>
    <lineage>
        <taxon>Eukaryota</taxon>
        <taxon>Metazoa</taxon>
        <taxon>Ecdysozoa</taxon>
        <taxon>Arthropoda</taxon>
        <taxon>Hexapoda</taxon>
        <taxon>Insecta</taxon>
        <taxon>Pterygota</taxon>
        <taxon>Neoptera</taxon>
        <taxon>Endopterygota</taxon>
        <taxon>Hymenoptera</taxon>
        <taxon>Apocrita</taxon>
        <taxon>Aculeata</taxon>
        <taxon>Formicoidea</taxon>
        <taxon>Formicidae</taxon>
        <taxon>Myrmicinae</taxon>
        <taxon>Acromyrmex</taxon>
    </lineage>
</organism>
<proteinExistence type="predicted"/>
<sequence length="194" mass="21822">MQSPQRRVMRVTQNAFRGNTIRAMDANTTNVVRGANSAIVLANFTQHSNLRSLKSISLRLFGKSILASSTTEASEIFFTITEMYRENALHGSDIKKSIVDKIFYIKIVRFAGFLRVQIHSLNVNVSCNPLYQSEEQPDTVPPGRSFYITLFVGVVGKQRIEGRGEGGLEMDRSGHFHIAATLRTLLRNIMQRNC</sequence>
<reference evidence="1" key="1">
    <citation type="submission" date="2011-02" db="EMBL/GenBank/DDBJ databases">
        <title>The genome of the leaf-cutting ant Acromyrmex echinatior suggests key adaptations to social evolution and fungus farming.</title>
        <authorList>
            <person name="Nygaard S."/>
            <person name="Zhang G."/>
        </authorList>
    </citation>
    <scope>NUCLEOTIDE SEQUENCE</scope>
</reference>
<evidence type="ECO:0000313" key="1">
    <source>
        <dbReference type="EMBL" id="EGI62894.1"/>
    </source>
</evidence>